<dbReference type="PANTHER" id="PTHR13826">
    <property type="entry name" value="INTESTINAL TREFOIL FACTOR-RELATED"/>
    <property type="match status" value="1"/>
</dbReference>
<dbReference type="Pfam" id="PF00088">
    <property type="entry name" value="Trefoil"/>
    <property type="match status" value="1"/>
</dbReference>
<accession>A0A226EE64</accession>
<evidence type="ECO:0000313" key="7">
    <source>
        <dbReference type="Proteomes" id="UP000198287"/>
    </source>
</evidence>
<dbReference type="EMBL" id="LNIX01000004">
    <property type="protein sequence ID" value="OXA55538.1"/>
    <property type="molecule type" value="Genomic_DNA"/>
</dbReference>
<feature type="signal peptide" evidence="4">
    <location>
        <begin position="1"/>
        <end position="22"/>
    </location>
</feature>
<evidence type="ECO:0000259" key="5">
    <source>
        <dbReference type="PROSITE" id="PS51448"/>
    </source>
</evidence>
<evidence type="ECO:0000256" key="2">
    <source>
        <dbReference type="PROSITE-ProRule" id="PRU00779"/>
    </source>
</evidence>
<dbReference type="InterPro" id="IPR044913">
    <property type="entry name" value="P_trefoil_dom_sf"/>
</dbReference>
<organism evidence="6 7">
    <name type="scientific">Folsomia candida</name>
    <name type="common">Springtail</name>
    <dbReference type="NCBI Taxonomy" id="158441"/>
    <lineage>
        <taxon>Eukaryota</taxon>
        <taxon>Metazoa</taxon>
        <taxon>Ecdysozoa</taxon>
        <taxon>Arthropoda</taxon>
        <taxon>Hexapoda</taxon>
        <taxon>Collembola</taxon>
        <taxon>Entomobryomorpha</taxon>
        <taxon>Isotomoidea</taxon>
        <taxon>Isotomidae</taxon>
        <taxon>Proisotominae</taxon>
        <taxon>Folsomia</taxon>
    </lineage>
</organism>
<feature type="coiled-coil region" evidence="3">
    <location>
        <begin position="233"/>
        <end position="260"/>
    </location>
</feature>
<dbReference type="InterPro" id="IPR017994">
    <property type="entry name" value="P_trefoil_chordata"/>
</dbReference>
<proteinExistence type="predicted"/>
<dbReference type="InterPro" id="IPR000519">
    <property type="entry name" value="P_trefoil_dom"/>
</dbReference>
<reference evidence="6 7" key="1">
    <citation type="submission" date="2015-12" db="EMBL/GenBank/DDBJ databases">
        <title>The genome of Folsomia candida.</title>
        <authorList>
            <person name="Faddeeva A."/>
            <person name="Derks M.F."/>
            <person name="Anvar Y."/>
            <person name="Smit S."/>
            <person name="Van Straalen N."/>
            <person name="Roelofs D."/>
        </authorList>
    </citation>
    <scope>NUCLEOTIDE SEQUENCE [LARGE SCALE GENOMIC DNA]</scope>
    <source>
        <strain evidence="6 7">VU population</strain>
        <tissue evidence="6">Whole body</tissue>
    </source>
</reference>
<dbReference type="SMART" id="SM00018">
    <property type="entry name" value="PD"/>
    <property type="match status" value="1"/>
</dbReference>
<dbReference type="OrthoDB" id="10051464at2759"/>
<feature type="disulfide bond" evidence="2">
    <location>
        <begin position="269"/>
        <end position="295"/>
    </location>
</feature>
<keyword evidence="3" id="KW-0175">Coiled coil</keyword>
<comment type="caution">
    <text evidence="6">The sequence shown here is derived from an EMBL/GenBank/DDBJ whole genome shotgun (WGS) entry which is preliminary data.</text>
</comment>
<gene>
    <name evidence="6" type="ORF">Fcan01_08669</name>
</gene>
<keyword evidence="4" id="KW-0732">Signal</keyword>
<dbReference type="CDD" id="cd00111">
    <property type="entry name" value="Trefoil"/>
    <property type="match status" value="1"/>
</dbReference>
<dbReference type="Proteomes" id="UP000198287">
    <property type="component" value="Unassembled WGS sequence"/>
</dbReference>
<evidence type="ECO:0000256" key="4">
    <source>
        <dbReference type="SAM" id="SignalP"/>
    </source>
</evidence>
<name>A0A226EE64_FOLCA</name>
<dbReference type="SUPFAM" id="SSF57492">
    <property type="entry name" value="Trefoil"/>
    <property type="match status" value="1"/>
</dbReference>
<sequence>MWKRYLYFLLVVNLDKFIEVDALSPPPQDPDWPGWWCSGSYLGEQGVKCLKVLQNTATPEESGPICASQKRSGDLLTPTMLSINSKEDEDLAISAIMWGAYLWEGGSIGVWVSPSSYRDLKLSESSFSSSPLTSNSSSNSPLNAAAVSLGISNYSNSEFRINRNTSSWSSNTRRSSPSSVSGNTCGELRIDVASHGSLGQPSGYGFNPSTISWWPKPCYEKSRVVCATRKLTVTGLLDTITRQKNELDDMRRKMGQIEKDFDTVKDSHCGVDPKERVECGWGGIKQWQCKSRGCCYDNTAGGKFCFKKGEGFKF</sequence>
<dbReference type="AlphaFoldDB" id="A0A226EE64"/>
<dbReference type="GO" id="GO:0005615">
    <property type="term" value="C:extracellular space"/>
    <property type="evidence" value="ECO:0007669"/>
    <property type="project" value="TreeGrafter"/>
</dbReference>
<keyword evidence="1 2" id="KW-1015">Disulfide bond</keyword>
<evidence type="ECO:0000313" key="6">
    <source>
        <dbReference type="EMBL" id="OXA55538.1"/>
    </source>
</evidence>
<comment type="caution">
    <text evidence="2">Lacks conserved residue(s) required for the propagation of feature annotation.</text>
</comment>
<feature type="chain" id="PRO_5013098851" evidence="4">
    <location>
        <begin position="23"/>
        <end position="314"/>
    </location>
</feature>
<dbReference type="PROSITE" id="PS51448">
    <property type="entry name" value="P_TREFOIL_2"/>
    <property type="match status" value="1"/>
</dbReference>
<evidence type="ECO:0000256" key="3">
    <source>
        <dbReference type="SAM" id="Coils"/>
    </source>
</evidence>
<evidence type="ECO:0000256" key="1">
    <source>
        <dbReference type="ARBA" id="ARBA00023157"/>
    </source>
</evidence>
<feature type="disulfide bond" evidence="2">
    <location>
        <begin position="279"/>
        <end position="294"/>
    </location>
</feature>
<dbReference type="PANTHER" id="PTHR13826:SF14">
    <property type="entry name" value="TREFOIL FACTOR 2"/>
    <property type="match status" value="1"/>
</dbReference>
<keyword evidence="7" id="KW-1185">Reference proteome</keyword>
<protein>
    <submittedName>
        <fullName evidence="6">Trefoil factor 1</fullName>
    </submittedName>
</protein>
<feature type="domain" description="P-type" evidence="5">
    <location>
        <begin position="267"/>
        <end position="309"/>
    </location>
</feature>
<dbReference type="Gene3D" id="4.10.110.10">
    <property type="entry name" value="Spasmolytic Protein, domain 1"/>
    <property type="match status" value="1"/>
</dbReference>